<dbReference type="RefSeq" id="WP_129315554.1">
    <property type="nucleotide sequence ID" value="NZ_NOIQ01000008.1"/>
</dbReference>
<comment type="caution">
    <text evidence="2">The sequence shown here is derived from an EMBL/GenBank/DDBJ whole genome shotgun (WGS) entry which is preliminary data.</text>
</comment>
<keyword evidence="1" id="KW-0472">Membrane</keyword>
<evidence type="ECO:0000256" key="1">
    <source>
        <dbReference type="SAM" id="Phobius"/>
    </source>
</evidence>
<feature type="transmembrane region" description="Helical" evidence="1">
    <location>
        <begin position="35"/>
        <end position="56"/>
    </location>
</feature>
<gene>
    <name evidence="2" type="ORF">GMA10_06195</name>
</gene>
<organism evidence="2 3">
    <name type="scientific">Rothia koreensis</name>
    <dbReference type="NCBI Taxonomy" id="592378"/>
    <lineage>
        <taxon>Bacteria</taxon>
        <taxon>Bacillati</taxon>
        <taxon>Actinomycetota</taxon>
        <taxon>Actinomycetes</taxon>
        <taxon>Micrococcales</taxon>
        <taxon>Micrococcaceae</taxon>
        <taxon>Rothia</taxon>
    </lineage>
</organism>
<dbReference type="Proteomes" id="UP000462152">
    <property type="component" value="Unassembled WGS sequence"/>
</dbReference>
<protein>
    <submittedName>
        <fullName evidence="2">Uncharacterized protein</fullName>
    </submittedName>
</protein>
<dbReference type="EMBL" id="WOGT01000002">
    <property type="protein sequence ID" value="MUN54803.1"/>
    <property type="molecule type" value="Genomic_DNA"/>
</dbReference>
<name>A0A7K1LIC2_9MICC</name>
<proteinExistence type="predicted"/>
<evidence type="ECO:0000313" key="2">
    <source>
        <dbReference type="EMBL" id="MUN54803.1"/>
    </source>
</evidence>
<dbReference type="OrthoDB" id="5149593at2"/>
<keyword evidence="1" id="KW-1133">Transmembrane helix</keyword>
<evidence type="ECO:0000313" key="3">
    <source>
        <dbReference type="Proteomes" id="UP000462152"/>
    </source>
</evidence>
<keyword evidence="1" id="KW-0812">Transmembrane</keyword>
<sequence>MSKKQTLAGFIIGLAVSSGIFLLLLPGLFDRASSGHIWLTWLFFGLAVGCAAGTLLTRRSAQ</sequence>
<reference evidence="2 3" key="1">
    <citation type="submission" date="2019-12" db="EMBL/GenBank/DDBJ databases">
        <authorList>
            <person name="Li J."/>
            <person name="Shi Y."/>
            <person name="Xu G."/>
            <person name="Xiao D."/>
            <person name="Ran X."/>
        </authorList>
    </citation>
    <scope>NUCLEOTIDE SEQUENCE [LARGE SCALE GENOMIC DNA]</scope>
    <source>
        <strain evidence="2 3">JCM 15915</strain>
    </source>
</reference>
<accession>A0A7K1LIC2</accession>
<feature type="transmembrane region" description="Helical" evidence="1">
    <location>
        <begin position="7"/>
        <end position="29"/>
    </location>
</feature>
<dbReference type="AlphaFoldDB" id="A0A7K1LIC2"/>
<keyword evidence="3" id="KW-1185">Reference proteome</keyword>